<evidence type="ECO:0000259" key="3">
    <source>
        <dbReference type="PROSITE" id="PS51752"/>
    </source>
</evidence>
<proteinExistence type="inferred from homology"/>
<dbReference type="GO" id="GO:0030246">
    <property type="term" value="F:carbohydrate binding"/>
    <property type="evidence" value="ECO:0007669"/>
    <property type="project" value="UniProtKB-KW"/>
</dbReference>
<name>A0ABC8M367_ERUVS</name>
<keyword evidence="2" id="KW-0430">Lectin</keyword>
<protein>
    <recommendedName>
        <fullName evidence="3">Jacalin-type lectin domain-containing protein</fullName>
    </recommendedName>
</protein>
<dbReference type="InterPro" id="IPR036404">
    <property type="entry name" value="Jacalin-like_lectin_dom_sf"/>
</dbReference>
<dbReference type="PANTHER" id="PTHR47293:SF7">
    <property type="entry name" value="JACALIN-RELATED LECTIN 34-RELATED"/>
    <property type="match status" value="1"/>
</dbReference>
<evidence type="ECO:0000256" key="1">
    <source>
        <dbReference type="ARBA" id="ARBA00006568"/>
    </source>
</evidence>
<keyword evidence="5" id="KW-1185">Reference proteome</keyword>
<gene>
    <name evidence="4" type="ORF">ERUC_LOCUS43174</name>
</gene>
<accession>A0ABC8M367</accession>
<dbReference type="InterPro" id="IPR001229">
    <property type="entry name" value="Jacalin-like_lectin_dom"/>
</dbReference>
<dbReference type="EMBL" id="CAKOAT010914042">
    <property type="protein sequence ID" value="CAH8390691.1"/>
    <property type="molecule type" value="Genomic_DNA"/>
</dbReference>
<organism evidence="4 5">
    <name type="scientific">Eruca vesicaria subsp. sativa</name>
    <name type="common">Garden rocket</name>
    <name type="synonym">Eruca sativa</name>
    <dbReference type="NCBI Taxonomy" id="29727"/>
    <lineage>
        <taxon>Eukaryota</taxon>
        <taxon>Viridiplantae</taxon>
        <taxon>Streptophyta</taxon>
        <taxon>Embryophyta</taxon>
        <taxon>Tracheophyta</taxon>
        <taxon>Spermatophyta</taxon>
        <taxon>Magnoliopsida</taxon>
        <taxon>eudicotyledons</taxon>
        <taxon>Gunneridae</taxon>
        <taxon>Pentapetalae</taxon>
        <taxon>rosids</taxon>
        <taxon>malvids</taxon>
        <taxon>Brassicales</taxon>
        <taxon>Brassicaceae</taxon>
        <taxon>Brassiceae</taxon>
        <taxon>Eruca</taxon>
    </lineage>
</organism>
<dbReference type="Gene3D" id="2.100.10.30">
    <property type="entry name" value="Jacalin-like lectin domain"/>
    <property type="match status" value="1"/>
</dbReference>
<dbReference type="PANTHER" id="PTHR47293">
    <property type="entry name" value="JACALIN-RELATED LECTIN 3"/>
    <property type="match status" value="1"/>
</dbReference>
<dbReference type="Proteomes" id="UP001642260">
    <property type="component" value="Unassembled WGS sequence"/>
</dbReference>
<evidence type="ECO:0000256" key="2">
    <source>
        <dbReference type="ARBA" id="ARBA00022734"/>
    </source>
</evidence>
<evidence type="ECO:0000313" key="5">
    <source>
        <dbReference type="Proteomes" id="UP001642260"/>
    </source>
</evidence>
<dbReference type="SUPFAM" id="SSF51101">
    <property type="entry name" value="Mannose-binding lectins"/>
    <property type="match status" value="1"/>
</dbReference>
<dbReference type="Pfam" id="PF01419">
    <property type="entry name" value="Jacalin"/>
    <property type="match status" value="1"/>
</dbReference>
<feature type="domain" description="Jacalin-type lectin" evidence="3">
    <location>
        <begin position="2"/>
        <end position="151"/>
    </location>
</feature>
<dbReference type="PROSITE" id="PS51752">
    <property type="entry name" value="JACALIN_LECTIN"/>
    <property type="match status" value="1"/>
</dbReference>
<sequence length="166" mass="18206">MVRTQGPYGVSGSGVMWDDNHHDNLKKITVSYSALGINLVQFEYLDGTETVKGEAHGNFDFAATSIATELAYLAEGEVVTFVTAYTGYAVRKLEFRTNVRIIKMGVDSKVYAEEEAIPFGPFEGDVPIKVVGFHGESGDQFLHKFGVHWAPIQAVGVGGRVNYLRN</sequence>
<dbReference type="AlphaFoldDB" id="A0ABC8M367"/>
<dbReference type="SMART" id="SM00915">
    <property type="entry name" value="Jacalin"/>
    <property type="match status" value="1"/>
</dbReference>
<comment type="caution">
    <text evidence="4">The sequence shown here is derived from an EMBL/GenBank/DDBJ whole genome shotgun (WGS) entry which is preliminary data.</text>
</comment>
<comment type="similarity">
    <text evidence="1">Belongs to the jacalin lectin family.</text>
</comment>
<evidence type="ECO:0000313" key="4">
    <source>
        <dbReference type="EMBL" id="CAH8390691.1"/>
    </source>
</evidence>
<reference evidence="4 5" key="1">
    <citation type="submission" date="2022-03" db="EMBL/GenBank/DDBJ databases">
        <authorList>
            <person name="Macdonald S."/>
            <person name="Ahmed S."/>
            <person name="Newling K."/>
        </authorList>
    </citation>
    <scope>NUCLEOTIDE SEQUENCE [LARGE SCALE GENOMIC DNA]</scope>
</reference>